<dbReference type="SUPFAM" id="SSF56112">
    <property type="entry name" value="Protein kinase-like (PK-like)"/>
    <property type="match status" value="1"/>
</dbReference>
<dbReference type="EMBL" id="KN824289">
    <property type="protein sequence ID" value="KIM29302.1"/>
    <property type="molecule type" value="Genomic_DNA"/>
</dbReference>
<name>A0A0C2XJS3_SERVB</name>
<sequence>MTTTSPYTGTERYKAPELFISAENRRPVATFEGDIYSLGCIILEIIEQICPFGQFTKGYELREAIMDGYSPALRKESTGALHNLTEYLWNLLEACWLEPSDRPNVDVVVDALRSFAGNHPPLSQ</sequence>
<dbReference type="GO" id="GO:0004672">
    <property type="term" value="F:protein kinase activity"/>
    <property type="evidence" value="ECO:0007669"/>
    <property type="project" value="InterPro"/>
</dbReference>
<evidence type="ECO:0000259" key="1">
    <source>
        <dbReference type="PROSITE" id="PS50011"/>
    </source>
</evidence>
<dbReference type="Pfam" id="PF00069">
    <property type="entry name" value="Pkinase"/>
    <property type="match status" value="1"/>
</dbReference>
<dbReference type="InterPro" id="IPR000719">
    <property type="entry name" value="Prot_kinase_dom"/>
</dbReference>
<evidence type="ECO:0000313" key="2">
    <source>
        <dbReference type="EMBL" id="KIM29302.1"/>
    </source>
</evidence>
<reference evidence="2 3" key="1">
    <citation type="submission" date="2014-04" db="EMBL/GenBank/DDBJ databases">
        <authorList>
            <consortium name="DOE Joint Genome Institute"/>
            <person name="Kuo A."/>
            <person name="Zuccaro A."/>
            <person name="Kohler A."/>
            <person name="Nagy L.G."/>
            <person name="Floudas D."/>
            <person name="Copeland A."/>
            <person name="Barry K.W."/>
            <person name="Cichocki N."/>
            <person name="Veneault-Fourrey C."/>
            <person name="LaButti K."/>
            <person name="Lindquist E.A."/>
            <person name="Lipzen A."/>
            <person name="Lundell T."/>
            <person name="Morin E."/>
            <person name="Murat C."/>
            <person name="Sun H."/>
            <person name="Tunlid A."/>
            <person name="Henrissat B."/>
            <person name="Grigoriev I.V."/>
            <person name="Hibbett D.S."/>
            <person name="Martin F."/>
            <person name="Nordberg H.P."/>
            <person name="Cantor M.N."/>
            <person name="Hua S.X."/>
        </authorList>
    </citation>
    <scope>NUCLEOTIDE SEQUENCE [LARGE SCALE GENOMIC DNA]</scope>
    <source>
        <strain evidence="2 3">MAFF 305830</strain>
    </source>
</reference>
<dbReference type="Proteomes" id="UP000054097">
    <property type="component" value="Unassembled WGS sequence"/>
</dbReference>
<keyword evidence="3" id="KW-1185">Reference proteome</keyword>
<dbReference type="HOGENOM" id="CLU_2005324_0_0_1"/>
<reference evidence="3" key="2">
    <citation type="submission" date="2015-01" db="EMBL/GenBank/DDBJ databases">
        <title>Evolutionary Origins and Diversification of the Mycorrhizal Mutualists.</title>
        <authorList>
            <consortium name="DOE Joint Genome Institute"/>
            <consortium name="Mycorrhizal Genomics Consortium"/>
            <person name="Kohler A."/>
            <person name="Kuo A."/>
            <person name="Nagy L.G."/>
            <person name="Floudas D."/>
            <person name="Copeland A."/>
            <person name="Barry K.W."/>
            <person name="Cichocki N."/>
            <person name="Veneault-Fourrey C."/>
            <person name="LaButti K."/>
            <person name="Lindquist E.A."/>
            <person name="Lipzen A."/>
            <person name="Lundell T."/>
            <person name="Morin E."/>
            <person name="Murat C."/>
            <person name="Riley R."/>
            <person name="Ohm R."/>
            <person name="Sun H."/>
            <person name="Tunlid A."/>
            <person name="Henrissat B."/>
            <person name="Grigoriev I.V."/>
            <person name="Hibbett D.S."/>
            <person name="Martin F."/>
        </authorList>
    </citation>
    <scope>NUCLEOTIDE SEQUENCE [LARGE SCALE GENOMIC DNA]</scope>
    <source>
        <strain evidence="3">MAFF 305830</strain>
    </source>
</reference>
<accession>A0A0C2XJS3</accession>
<feature type="domain" description="Protein kinase" evidence="1">
    <location>
        <begin position="1"/>
        <end position="122"/>
    </location>
</feature>
<dbReference type="InterPro" id="IPR011009">
    <property type="entry name" value="Kinase-like_dom_sf"/>
</dbReference>
<dbReference type="PROSITE" id="PS50011">
    <property type="entry name" value="PROTEIN_KINASE_DOM"/>
    <property type="match status" value="1"/>
</dbReference>
<gene>
    <name evidence="2" type="ORF">M408DRAFT_122000</name>
</gene>
<protein>
    <recommendedName>
        <fullName evidence="1">Protein kinase domain-containing protein</fullName>
    </recommendedName>
</protein>
<evidence type="ECO:0000313" key="3">
    <source>
        <dbReference type="Proteomes" id="UP000054097"/>
    </source>
</evidence>
<dbReference type="AlphaFoldDB" id="A0A0C2XJS3"/>
<organism evidence="2 3">
    <name type="scientific">Serendipita vermifera MAFF 305830</name>
    <dbReference type="NCBI Taxonomy" id="933852"/>
    <lineage>
        <taxon>Eukaryota</taxon>
        <taxon>Fungi</taxon>
        <taxon>Dikarya</taxon>
        <taxon>Basidiomycota</taxon>
        <taxon>Agaricomycotina</taxon>
        <taxon>Agaricomycetes</taxon>
        <taxon>Sebacinales</taxon>
        <taxon>Serendipitaceae</taxon>
        <taxon>Serendipita</taxon>
    </lineage>
</organism>
<dbReference type="Gene3D" id="1.10.510.10">
    <property type="entry name" value="Transferase(Phosphotransferase) domain 1"/>
    <property type="match status" value="1"/>
</dbReference>
<dbReference type="OrthoDB" id="4062651at2759"/>
<dbReference type="GO" id="GO:0005524">
    <property type="term" value="F:ATP binding"/>
    <property type="evidence" value="ECO:0007669"/>
    <property type="project" value="InterPro"/>
</dbReference>
<proteinExistence type="predicted"/>